<dbReference type="EMBL" id="LBQZ01000046">
    <property type="protein sequence ID" value="KKP87532.1"/>
    <property type="molecule type" value="Genomic_DNA"/>
</dbReference>
<comment type="caution">
    <text evidence="3">The sequence shown here is derived from an EMBL/GenBank/DDBJ whole genome shotgun (WGS) entry which is preliminary data.</text>
</comment>
<dbReference type="NCBIfam" id="TIGR00079">
    <property type="entry name" value="pept_deformyl"/>
    <property type="match status" value="1"/>
</dbReference>
<dbReference type="PATRIC" id="fig|1618752.3.peg.605"/>
<dbReference type="GO" id="GO:0046872">
    <property type="term" value="F:metal ion binding"/>
    <property type="evidence" value="ECO:0007669"/>
    <property type="project" value="UniProtKB-KW"/>
</dbReference>
<evidence type="ECO:0000313" key="4">
    <source>
        <dbReference type="Proteomes" id="UP000034798"/>
    </source>
</evidence>
<protein>
    <recommendedName>
        <fullName evidence="2">Peptide deformylase</fullName>
        <shortName evidence="2">PDF</shortName>
        <ecNumber evidence="2">3.5.1.88</ecNumber>
    </recommendedName>
    <alternativeName>
        <fullName evidence="2">Polypeptide deformylase</fullName>
    </alternativeName>
</protein>
<evidence type="ECO:0000256" key="2">
    <source>
        <dbReference type="HAMAP-Rule" id="MF_00163"/>
    </source>
</evidence>
<feature type="binding site" evidence="2">
    <location>
        <position position="131"/>
    </location>
    <ligand>
        <name>Fe cation</name>
        <dbReference type="ChEBI" id="CHEBI:24875"/>
    </ligand>
</feature>
<reference evidence="3 4" key="1">
    <citation type="journal article" date="2015" name="Nature">
        <title>rRNA introns, odd ribosomes, and small enigmatic genomes across a large radiation of phyla.</title>
        <authorList>
            <person name="Brown C.T."/>
            <person name="Hug L.A."/>
            <person name="Thomas B.C."/>
            <person name="Sharon I."/>
            <person name="Castelle C.J."/>
            <person name="Singh A."/>
            <person name="Wilkins M.J."/>
            <person name="Williams K.H."/>
            <person name="Banfield J.F."/>
        </authorList>
    </citation>
    <scope>NUCLEOTIDE SEQUENCE [LARGE SCALE GENOMIC DNA]</scope>
</reference>
<dbReference type="EC" id="3.5.1.88" evidence="2"/>
<comment type="catalytic activity">
    <reaction evidence="2">
        <text>N-terminal N-formyl-L-methionyl-[peptide] + H2O = N-terminal L-methionyl-[peptide] + formate</text>
        <dbReference type="Rhea" id="RHEA:24420"/>
        <dbReference type="Rhea" id="RHEA-COMP:10639"/>
        <dbReference type="Rhea" id="RHEA-COMP:10640"/>
        <dbReference type="ChEBI" id="CHEBI:15377"/>
        <dbReference type="ChEBI" id="CHEBI:15740"/>
        <dbReference type="ChEBI" id="CHEBI:49298"/>
        <dbReference type="ChEBI" id="CHEBI:64731"/>
        <dbReference type="EC" id="3.5.1.88"/>
    </reaction>
</comment>
<dbReference type="NCBIfam" id="NF001159">
    <property type="entry name" value="PRK00150.1-3"/>
    <property type="match status" value="1"/>
</dbReference>
<feature type="active site" evidence="2">
    <location>
        <position position="132"/>
    </location>
</feature>
<dbReference type="Pfam" id="PF01327">
    <property type="entry name" value="Pep_deformylase"/>
    <property type="match status" value="1"/>
</dbReference>
<dbReference type="PRINTS" id="PR01576">
    <property type="entry name" value="PDEFORMYLASE"/>
</dbReference>
<gene>
    <name evidence="2" type="primary">def</name>
    <name evidence="3" type="ORF">UR91_C0046G0008</name>
</gene>
<sequence>MTLEIRKNGDEVLRKKTVKIKDPLDKEVQSLISEMLETMRSANGLGLAAPQIGKSIRLCVIEERGETFVLINPQITAKSKTKIIMEEGCLSFPGEFFEINRPEEVKVRYIDEKGIAKKIKADGLLGRALQHEIDHLDGVLIIDRIKKSRKSKIQK</sequence>
<dbReference type="PANTHER" id="PTHR10458:SF22">
    <property type="entry name" value="PEPTIDE DEFORMYLASE"/>
    <property type="match status" value="1"/>
</dbReference>
<organism evidence="3 4">
    <name type="scientific">Candidatus Nomurabacteria bacterium GW2011_GWC2_35_8</name>
    <dbReference type="NCBI Taxonomy" id="1618752"/>
    <lineage>
        <taxon>Bacteria</taxon>
        <taxon>Candidatus Nomuraibacteriota</taxon>
    </lineage>
</organism>
<dbReference type="HAMAP" id="MF_00163">
    <property type="entry name" value="Pep_deformylase"/>
    <property type="match status" value="1"/>
</dbReference>
<dbReference type="GO" id="GO:0006412">
    <property type="term" value="P:translation"/>
    <property type="evidence" value="ECO:0007669"/>
    <property type="project" value="UniProtKB-UniRule"/>
</dbReference>
<comment type="cofactor">
    <cofactor evidence="2">
        <name>Fe(2+)</name>
        <dbReference type="ChEBI" id="CHEBI:29033"/>
    </cofactor>
    <text evidence="2">Binds 1 Fe(2+) ion.</text>
</comment>
<keyword evidence="2" id="KW-0378">Hydrolase</keyword>
<feature type="binding site" evidence="2">
    <location>
        <position position="89"/>
    </location>
    <ligand>
        <name>Fe cation</name>
        <dbReference type="ChEBI" id="CHEBI:24875"/>
    </ligand>
</feature>
<dbReference type="InterPro" id="IPR036821">
    <property type="entry name" value="Peptide_deformylase_sf"/>
</dbReference>
<keyword evidence="2" id="KW-0648">Protein biosynthesis</keyword>
<dbReference type="InterPro" id="IPR023635">
    <property type="entry name" value="Peptide_deformylase"/>
</dbReference>
<comment type="function">
    <text evidence="2">Removes the formyl group from the N-terminal Met of newly synthesized proteins. Requires at least a dipeptide for an efficient rate of reaction. N-terminal L-methionine is a prerequisite for activity but the enzyme has broad specificity at other positions.</text>
</comment>
<dbReference type="SUPFAM" id="SSF56420">
    <property type="entry name" value="Peptide deformylase"/>
    <property type="match status" value="1"/>
</dbReference>
<accession>A0A0G0G735</accession>
<proteinExistence type="inferred from homology"/>
<dbReference type="Proteomes" id="UP000034798">
    <property type="component" value="Unassembled WGS sequence"/>
</dbReference>
<comment type="similarity">
    <text evidence="1 2">Belongs to the polypeptide deformylase family.</text>
</comment>
<dbReference type="Gene3D" id="3.90.45.10">
    <property type="entry name" value="Peptide deformylase"/>
    <property type="match status" value="1"/>
</dbReference>
<feature type="binding site" evidence="2">
    <location>
        <position position="135"/>
    </location>
    <ligand>
        <name>Fe cation</name>
        <dbReference type="ChEBI" id="CHEBI:24875"/>
    </ligand>
</feature>
<keyword evidence="2" id="KW-0479">Metal-binding</keyword>
<keyword evidence="2" id="KW-0408">Iron</keyword>
<dbReference type="PIRSF" id="PIRSF004749">
    <property type="entry name" value="Pep_def"/>
    <property type="match status" value="1"/>
</dbReference>
<dbReference type="PANTHER" id="PTHR10458">
    <property type="entry name" value="PEPTIDE DEFORMYLASE"/>
    <property type="match status" value="1"/>
</dbReference>
<dbReference type="GO" id="GO:0042586">
    <property type="term" value="F:peptide deformylase activity"/>
    <property type="evidence" value="ECO:0007669"/>
    <property type="project" value="UniProtKB-UniRule"/>
</dbReference>
<name>A0A0G0G735_9BACT</name>
<dbReference type="CDD" id="cd00487">
    <property type="entry name" value="Pep_deformylase"/>
    <property type="match status" value="1"/>
</dbReference>
<evidence type="ECO:0000256" key="1">
    <source>
        <dbReference type="ARBA" id="ARBA00010759"/>
    </source>
</evidence>
<dbReference type="AlphaFoldDB" id="A0A0G0G735"/>
<evidence type="ECO:0000313" key="3">
    <source>
        <dbReference type="EMBL" id="KKP87532.1"/>
    </source>
</evidence>